<proteinExistence type="predicted"/>
<protein>
    <submittedName>
        <fullName evidence="2">Uncharacterized protein</fullName>
    </submittedName>
</protein>
<organism evidence="2 3">
    <name type="scientific">Eremothecium cymbalariae (strain CBS 270.75 / DBVPG 7215 / KCTC 17166 / NRRL Y-17582)</name>
    <name type="common">Yeast</name>
    <dbReference type="NCBI Taxonomy" id="931890"/>
    <lineage>
        <taxon>Eukaryota</taxon>
        <taxon>Fungi</taxon>
        <taxon>Dikarya</taxon>
        <taxon>Ascomycota</taxon>
        <taxon>Saccharomycotina</taxon>
        <taxon>Saccharomycetes</taxon>
        <taxon>Saccharomycetales</taxon>
        <taxon>Saccharomycetaceae</taxon>
        <taxon>Eremothecium</taxon>
    </lineage>
</organism>
<dbReference type="GO" id="GO:0005730">
    <property type="term" value="C:nucleolus"/>
    <property type="evidence" value="ECO:0007669"/>
    <property type="project" value="EnsemblFungi"/>
</dbReference>
<dbReference type="GO" id="GO:0000463">
    <property type="term" value="P:maturation of LSU-rRNA from tricistronic rRNA transcript (SSU-rRNA, 5.8S rRNA, LSU-rRNA)"/>
    <property type="evidence" value="ECO:0007669"/>
    <property type="project" value="EnsemblFungi"/>
</dbReference>
<dbReference type="eggNOG" id="KOG1685">
    <property type="taxonomic scope" value="Eukaryota"/>
</dbReference>
<dbReference type="Pfam" id="PF00687">
    <property type="entry name" value="Ribosomal_L1"/>
    <property type="match status" value="1"/>
</dbReference>
<accession>G8JWH6</accession>
<dbReference type="GeneID" id="11472642"/>
<feature type="compositionally biased region" description="Low complexity" evidence="1">
    <location>
        <begin position="14"/>
        <end position="36"/>
    </location>
</feature>
<dbReference type="GO" id="GO:0030674">
    <property type="term" value="F:protein-macromolecule adaptor activity"/>
    <property type="evidence" value="ECO:0007669"/>
    <property type="project" value="EnsemblFungi"/>
</dbReference>
<evidence type="ECO:0000313" key="2">
    <source>
        <dbReference type="EMBL" id="AET41191.1"/>
    </source>
</evidence>
<dbReference type="OrthoDB" id="10251727at2759"/>
<feature type="region of interest" description="Disordered" evidence="1">
    <location>
        <begin position="371"/>
        <end position="393"/>
    </location>
</feature>
<dbReference type="OMA" id="SFYKPWK"/>
<dbReference type="STRING" id="931890.G8JWH6"/>
<dbReference type="InParanoid" id="G8JWH6"/>
<dbReference type="GO" id="GO:0043023">
    <property type="term" value="F:ribosomal large subunit binding"/>
    <property type="evidence" value="ECO:0007669"/>
    <property type="project" value="EnsemblFungi"/>
</dbReference>
<dbReference type="GO" id="GO:0030687">
    <property type="term" value="C:preribosome, large subunit precursor"/>
    <property type="evidence" value="ECO:0007669"/>
    <property type="project" value="EnsemblFungi"/>
</dbReference>
<dbReference type="KEGG" id="erc:Ecym_7365"/>
<reference evidence="3" key="1">
    <citation type="journal article" date="2012" name="G3 (Bethesda)">
        <title>Pichia sorbitophila, an interspecies yeast hybrid reveals early steps of genome resolution following polyploidization.</title>
        <authorList>
            <person name="Leh Louis V."/>
            <person name="Despons L."/>
            <person name="Friedrich A."/>
            <person name="Martin T."/>
            <person name="Durrens P."/>
            <person name="Casaregola S."/>
            <person name="Neuveglise C."/>
            <person name="Fairhead C."/>
            <person name="Marck C."/>
            <person name="Cruz J.A."/>
            <person name="Straub M.L."/>
            <person name="Kugler V."/>
            <person name="Sacerdot C."/>
            <person name="Uzunov Z."/>
            <person name="Thierry A."/>
            <person name="Weiss S."/>
            <person name="Bleykasten C."/>
            <person name="De Montigny J."/>
            <person name="Jacques N."/>
            <person name="Jung P."/>
            <person name="Lemaire M."/>
            <person name="Mallet S."/>
            <person name="Morel G."/>
            <person name="Richard G.F."/>
            <person name="Sarkar A."/>
            <person name="Savel G."/>
            <person name="Schacherer J."/>
            <person name="Seret M.L."/>
            <person name="Talla E."/>
            <person name="Samson G."/>
            <person name="Jubin C."/>
            <person name="Poulain J."/>
            <person name="Vacherie B."/>
            <person name="Barbe V."/>
            <person name="Pelletier E."/>
            <person name="Sherman D.J."/>
            <person name="Westhof E."/>
            <person name="Weissenbach J."/>
            <person name="Baret P.V."/>
            <person name="Wincker P."/>
            <person name="Gaillardin C."/>
            <person name="Dujon B."/>
            <person name="Souciet J.L."/>
        </authorList>
    </citation>
    <scope>NUCLEOTIDE SEQUENCE [LARGE SCALE GENOMIC DNA]</scope>
    <source>
        <strain evidence="3">CBS 270.75 / DBVPG 7215 / KCTC 17166 / NRRL Y-17582</strain>
    </source>
</reference>
<dbReference type="GO" id="GO:0030163">
    <property type="term" value="P:protein catabolic process"/>
    <property type="evidence" value="ECO:0007669"/>
    <property type="project" value="EnsemblFungi"/>
</dbReference>
<dbReference type="AlphaFoldDB" id="G8JWH6"/>
<evidence type="ECO:0000256" key="1">
    <source>
        <dbReference type="SAM" id="MobiDB-lite"/>
    </source>
</evidence>
<dbReference type="InterPro" id="IPR028364">
    <property type="entry name" value="Ribosomal_uL1/biogenesis"/>
</dbReference>
<name>G8JWH6_ERECY</name>
<dbReference type="FunCoup" id="G8JWH6">
    <property type="interactions" value="596"/>
</dbReference>
<dbReference type="RefSeq" id="XP_003648008.1">
    <property type="nucleotide sequence ID" value="XM_003647960.1"/>
</dbReference>
<gene>
    <name evidence="2" type="ordered locus">Ecym_7365</name>
</gene>
<dbReference type="GO" id="GO:0000466">
    <property type="term" value="P:maturation of 5.8S rRNA from tricistronic rRNA transcript (SSU-rRNA, 5.8S rRNA, LSU-rRNA)"/>
    <property type="evidence" value="ECO:0007669"/>
    <property type="project" value="EnsemblFungi"/>
</dbReference>
<feature type="compositionally biased region" description="Polar residues" evidence="1">
    <location>
        <begin position="376"/>
        <end position="387"/>
    </location>
</feature>
<dbReference type="Proteomes" id="UP000006790">
    <property type="component" value="Chromosome 7"/>
</dbReference>
<sequence length="393" mass="43508">MSKATPVKAKRTRSASAAKKNASEKTATAVTATAASKKGKKANTKAVSNMKDDKKIPEERVSNAIEQISKYLSSKEESSSTLIDDNELTRQLQLIFTNAKSYTDSSKRFKPSLLPVKHSIFSAWKKASVTSVKDFKLLLILKDQDKDQISMDELHELLEKPFNIKVDQIIVGQDLKTKYKAFEKRRALLSEFSLILADDSIITSLPKLLGGKAYETIQTTPVPIRTGKAGVFNKTTTVNSIRKVYDSKIPVLFPRGTTLNVHMGNLDWFSINQLCDNILSVSDELINSQHIRAIFFKSNDSPVLPLYYNQTVLDELSANKENDSQQQSSAATTVTIDGVELALSAFDSALLQIANPDDVAGIFSKQLNKAKKRQLSIDNTDTEQVSASKKARK</sequence>
<keyword evidence="3" id="KW-1185">Reference proteome</keyword>
<dbReference type="GO" id="GO:0070628">
    <property type="term" value="F:proteasome binding"/>
    <property type="evidence" value="ECO:0007669"/>
    <property type="project" value="EnsemblFungi"/>
</dbReference>
<dbReference type="InterPro" id="IPR023674">
    <property type="entry name" value="Ribosomal_uL1-like"/>
</dbReference>
<dbReference type="EMBL" id="CP002503">
    <property type="protein sequence ID" value="AET41191.1"/>
    <property type="molecule type" value="Genomic_DNA"/>
</dbReference>
<dbReference type="SUPFAM" id="SSF56808">
    <property type="entry name" value="Ribosomal protein L1"/>
    <property type="match status" value="1"/>
</dbReference>
<dbReference type="GO" id="GO:0070180">
    <property type="term" value="F:large ribosomal subunit rRNA binding"/>
    <property type="evidence" value="ECO:0007669"/>
    <property type="project" value="EnsemblFungi"/>
</dbReference>
<dbReference type="HOGENOM" id="CLU_049748_0_0_1"/>
<dbReference type="GO" id="GO:0042802">
    <property type="term" value="F:identical protein binding"/>
    <property type="evidence" value="ECO:0007669"/>
    <property type="project" value="EnsemblFungi"/>
</dbReference>
<feature type="region of interest" description="Disordered" evidence="1">
    <location>
        <begin position="1"/>
        <end position="55"/>
    </location>
</feature>
<evidence type="ECO:0000313" key="3">
    <source>
        <dbReference type="Proteomes" id="UP000006790"/>
    </source>
</evidence>